<proteinExistence type="predicted"/>
<gene>
    <name evidence="2" type="ORF">H2200_002401</name>
</gene>
<accession>A0AA38XIT4</accession>
<feature type="region of interest" description="Disordered" evidence="1">
    <location>
        <begin position="283"/>
        <end position="310"/>
    </location>
</feature>
<evidence type="ECO:0000313" key="2">
    <source>
        <dbReference type="EMBL" id="KAJ9614265.1"/>
    </source>
</evidence>
<dbReference type="AlphaFoldDB" id="A0AA38XIT4"/>
<reference evidence="2" key="1">
    <citation type="submission" date="2022-10" db="EMBL/GenBank/DDBJ databases">
        <title>Culturing micro-colonial fungi from biological soil crusts in the Mojave desert and describing Neophaeococcomyces mojavensis, and introducing the new genera and species Taxawa tesnikishii.</title>
        <authorList>
            <person name="Kurbessoian T."/>
            <person name="Stajich J.E."/>
        </authorList>
    </citation>
    <scope>NUCLEOTIDE SEQUENCE</scope>
    <source>
        <strain evidence="2">TK_41</strain>
    </source>
</reference>
<organism evidence="2 3">
    <name type="scientific">Cladophialophora chaetospira</name>
    <dbReference type="NCBI Taxonomy" id="386627"/>
    <lineage>
        <taxon>Eukaryota</taxon>
        <taxon>Fungi</taxon>
        <taxon>Dikarya</taxon>
        <taxon>Ascomycota</taxon>
        <taxon>Pezizomycotina</taxon>
        <taxon>Eurotiomycetes</taxon>
        <taxon>Chaetothyriomycetidae</taxon>
        <taxon>Chaetothyriales</taxon>
        <taxon>Herpotrichiellaceae</taxon>
        <taxon>Cladophialophora</taxon>
    </lineage>
</organism>
<dbReference type="EMBL" id="JAPDRK010000003">
    <property type="protein sequence ID" value="KAJ9614265.1"/>
    <property type="molecule type" value="Genomic_DNA"/>
</dbReference>
<dbReference type="Proteomes" id="UP001172673">
    <property type="component" value="Unassembled WGS sequence"/>
</dbReference>
<name>A0AA38XIT4_9EURO</name>
<evidence type="ECO:0000256" key="1">
    <source>
        <dbReference type="SAM" id="MobiDB-lite"/>
    </source>
</evidence>
<comment type="caution">
    <text evidence="2">The sequence shown here is derived from an EMBL/GenBank/DDBJ whole genome shotgun (WGS) entry which is preliminary data.</text>
</comment>
<sequence length="339" mass="39217">MSQSITTLSPTQLKNLKAGDKITIWWKKTNETDTSNRHMLFEGFPKNVGVTFSTVWKADFQELRELKTGDILKVGTKTSVTVVGGNFNVWKGILNWMLECCNGAGLARLQIPEIKPYTYLFLLKSSAIEIGCKYLPNETHQKMAKIEEGQIHADDVRALWFLDPSDDDTRKFIADHVAIRFWEKKLKDWGAYQALRKEIPDLDKKINEFCEEKKAERAAENQARWDQIKAERKAARAEENKQKWEQIKKERDEANKRYWEGVEKERAEADKKFWEKKREKERLAKRGVAKKANPTKQEPVEKSKENAVREPVSMSLEIVRKASKDCGPVLQLHLDAPPS</sequence>
<evidence type="ECO:0000313" key="3">
    <source>
        <dbReference type="Proteomes" id="UP001172673"/>
    </source>
</evidence>
<protein>
    <submittedName>
        <fullName evidence="2">Uncharacterized protein</fullName>
    </submittedName>
</protein>
<feature type="compositionally biased region" description="Basic and acidic residues" evidence="1">
    <location>
        <begin position="298"/>
        <end position="308"/>
    </location>
</feature>
<keyword evidence="3" id="KW-1185">Reference proteome</keyword>